<evidence type="ECO:0000256" key="1">
    <source>
        <dbReference type="SAM" id="Phobius"/>
    </source>
</evidence>
<accession>A0A0H3U5B1</accession>
<feature type="transmembrane region" description="Helical" evidence="1">
    <location>
        <begin position="32"/>
        <end position="50"/>
    </location>
</feature>
<keyword evidence="2" id="KW-0675">Receptor</keyword>
<keyword evidence="1" id="KW-0812">Transmembrane</keyword>
<reference evidence="2" key="1">
    <citation type="submission" date="2013-04" db="EMBL/GenBank/DDBJ databases">
        <title>Identification and expression analysis of chemosensory receptors genes within the Macrocentrus cingulum antennal cDNA library.</title>
        <authorList>
            <person name="Ahmed T."/>
            <person name="Zhang T."/>
            <person name="Wang Z."/>
            <person name="He K."/>
            <person name="Bai S."/>
        </authorList>
    </citation>
    <scope>NUCLEOTIDE SEQUENCE</scope>
</reference>
<dbReference type="EMBL" id="KC887064">
    <property type="protein sequence ID" value="AID59302.1"/>
    <property type="molecule type" value="mRNA"/>
</dbReference>
<keyword evidence="1" id="KW-0472">Membrane</keyword>
<evidence type="ECO:0000313" key="2">
    <source>
        <dbReference type="EMBL" id="AID59302.1"/>
    </source>
</evidence>
<dbReference type="AlphaFoldDB" id="A0A0H3U5B1"/>
<sequence>MELLKVSFTVLQLSGFWCPVTWSGWKMWLYKIYTILVIFTLYSVTISQLIELLRSIDDAQEFIKNSLILLTTTNACAKVANILQKRSDILKLVDMLQSEPCCPCNDTEHSIQNRFNHIISRNSLLYTTLTEVSVFFVALGTILSDTPQRRLAFKA</sequence>
<protein>
    <submittedName>
        <fullName evidence="2">Odorant receptor 2</fullName>
    </submittedName>
</protein>
<feature type="transmembrane region" description="Helical" evidence="1">
    <location>
        <begin position="124"/>
        <end position="143"/>
    </location>
</feature>
<proteinExistence type="evidence at transcript level"/>
<keyword evidence="1" id="KW-1133">Transmembrane helix</keyword>
<organism evidence="2">
    <name type="scientific">Macrocentrus cingulum</name>
    <dbReference type="NCBI Taxonomy" id="535359"/>
    <lineage>
        <taxon>Eukaryota</taxon>
        <taxon>Metazoa</taxon>
        <taxon>Ecdysozoa</taxon>
        <taxon>Arthropoda</taxon>
        <taxon>Hexapoda</taxon>
        <taxon>Insecta</taxon>
        <taxon>Pterygota</taxon>
        <taxon>Neoptera</taxon>
        <taxon>Endopterygota</taxon>
        <taxon>Hymenoptera</taxon>
        <taxon>Apocrita</taxon>
        <taxon>Ichneumonoidea</taxon>
        <taxon>Braconidae</taxon>
        <taxon>Macrocentrinae</taxon>
        <taxon>Macrocentrus</taxon>
    </lineage>
</organism>
<name>A0A0H3U5B1_9HYME</name>